<dbReference type="EMBL" id="MN740971">
    <property type="protein sequence ID" value="QHU20701.1"/>
    <property type="molecule type" value="Genomic_DNA"/>
</dbReference>
<protein>
    <submittedName>
        <fullName evidence="1">Uncharacterized protein</fullName>
    </submittedName>
</protein>
<organism evidence="1">
    <name type="scientific">viral metagenome</name>
    <dbReference type="NCBI Taxonomy" id="1070528"/>
    <lineage>
        <taxon>unclassified sequences</taxon>
        <taxon>metagenomes</taxon>
        <taxon>organismal metagenomes</taxon>
    </lineage>
</organism>
<proteinExistence type="predicted"/>
<accession>A0A6C0KU06</accession>
<dbReference type="AlphaFoldDB" id="A0A6C0KU06"/>
<reference evidence="1" key="1">
    <citation type="journal article" date="2020" name="Nature">
        <title>Giant virus diversity and host interactions through global metagenomics.</title>
        <authorList>
            <person name="Schulz F."/>
            <person name="Roux S."/>
            <person name="Paez-Espino D."/>
            <person name="Jungbluth S."/>
            <person name="Walsh D.A."/>
            <person name="Denef V.J."/>
            <person name="McMahon K.D."/>
            <person name="Konstantinidis K.T."/>
            <person name="Eloe-Fadrosh E.A."/>
            <person name="Kyrpides N.C."/>
            <person name="Woyke T."/>
        </authorList>
    </citation>
    <scope>NUCLEOTIDE SEQUENCE</scope>
    <source>
        <strain evidence="1">GVMAG-S-3300013093-109</strain>
    </source>
</reference>
<sequence length="69" mass="7949">MRQSLKKRKSLRTSFCHCIKSVRKIVKAQKSKESAAIAICVKSVLQTRGKTLKKFRCTKKPFLQTQPIQ</sequence>
<name>A0A6C0KU06_9ZZZZ</name>
<evidence type="ECO:0000313" key="1">
    <source>
        <dbReference type="EMBL" id="QHU20701.1"/>
    </source>
</evidence>